<proteinExistence type="predicted"/>
<keyword evidence="2" id="KW-1185">Reference proteome</keyword>
<reference evidence="1" key="1">
    <citation type="journal article" date="2022" name="IScience">
        <title>Evolution of zygomycete secretomes and the origins of terrestrial fungal ecologies.</title>
        <authorList>
            <person name="Chang Y."/>
            <person name="Wang Y."/>
            <person name="Mondo S."/>
            <person name="Ahrendt S."/>
            <person name="Andreopoulos W."/>
            <person name="Barry K."/>
            <person name="Beard J."/>
            <person name="Benny G.L."/>
            <person name="Blankenship S."/>
            <person name="Bonito G."/>
            <person name="Cuomo C."/>
            <person name="Desiro A."/>
            <person name="Gervers K.A."/>
            <person name="Hundley H."/>
            <person name="Kuo A."/>
            <person name="LaButti K."/>
            <person name="Lang B.F."/>
            <person name="Lipzen A."/>
            <person name="O'Donnell K."/>
            <person name="Pangilinan J."/>
            <person name="Reynolds N."/>
            <person name="Sandor L."/>
            <person name="Smith M.E."/>
            <person name="Tsang A."/>
            <person name="Grigoriev I.V."/>
            <person name="Stajich J.E."/>
            <person name="Spatafora J.W."/>
        </authorList>
    </citation>
    <scope>NUCLEOTIDE SEQUENCE</scope>
    <source>
        <strain evidence="1">RSA 2281</strain>
    </source>
</reference>
<dbReference type="Proteomes" id="UP001209540">
    <property type="component" value="Unassembled WGS sequence"/>
</dbReference>
<accession>A0AAD5P7N5</accession>
<name>A0AAD5P7N5_9FUNG</name>
<reference evidence="1" key="2">
    <citation type="submission" date="2023-02" db="EMBL/GenBank/DDBJ databases">
        <authorList>
            <consortium name="DOE Joint Genome Institute"/>
            <person name="Mondo S.J."/>
            <person name="Chang Y."/>
            <person name="Wang Y."/>
            <person name="Ahrendt S."/>
            <person name="Andreopoulos W."/>
            <person name="Barry K."/>
            <person name="Beard J."/>
            <person name="Benny G.L."/>
            <person name="Blankenship S."/>
            <person name="Bonito G."/>
            <person name="Cuomo C."/>
            <person name="Desiro A."/>
            <person name="Gervers K.A."/>
            <person name="Hundley H."/>
            <person name="Kuo A."/>
            <person name="LaButti K."/>
            <person name="Lang B.F."/>
            <person name="Lipzen A."/>
            <person name="O'Donnell K."/>
            <person name="Pangilinan J."/>
            <person name="Reynolds N."/>
            <person name="Sandor L."/>
            <person name="Smith M.W."/>
            <person name="Tsang A."/>
            <person name="Grigoriev I.V."/>
            <person name="Stajich J.E."/>
            <person name="Spatafora J.W."/>
        </authorList>
    </citation>
    <scope>NUCLEOTIDE SEQUENCE</scope>
    <source>
        <strain evidence="1">RSA 2281</strain>
    </source>
</reference>
<dbReference type="EMBL" id="JAIXMP010000049">
    <property type="protein sequence ID" value="KAI9245842.1"/>
    <property type="molecule type" value="Genomic_DNA"/>
</dbReference>
<dbReference type="AlphaFoldDB" id="A0AAD5P7N5"/>
<evidence type="ECO:0000313" key="1">
    <source>
        <dbReference type="EMBL" id="KAI9245842.1"/>
    </source>
</evidence>
<sequence length="311" mass="36355">MCKDGLKLWKGWSCTKDIDGIFSQGHLQFINTHTHKEVQTEINPKHVLWNRLLFELQPDLYIQSKPVKNVQLLHDHDINDVLTREEETRKIEEENEEEKEDGDLIDWRKELGRNMQLRFEGVVKSVMNDNKIKNTSDITYYIIHNASSHYALDEQTTTKLYETVISIDVYYRPCISFPNMLLGKINFCVMANEVLEGLGQNDFRQRVCPYTPPHRQVSIDLNSQTLYEMLGSSSHIIQFLDRQGKHIASVNDAKDQEKFIFESMFNMDAIQRTCSSYGHIFNHTISFTNHIDIKLHGRGRIVRVQLLTLVR</sequence>
<gene>
    <name evidence="1" type="ORF">BDA99DRAFT_543491</name>
</gene>
<comment type="caution">
    <text evidence="1">The sequence shown here is derived from an EMBL/GenBank/DDBJ whole genome shotgun (WGS) entry which is preliminary data.</text>
</comment>
<evidence type="ECO:0000313" key="2">
    <source>
        <dbReference type="Proteomes" id="UP001209540"/>
    </source>
</evidence>
<protein>
    <submittedName>
        <fullName evidence="1">Uncharacterized protein</fullName>
    </submittedName>
</protein>
<organism evidence="1 2">
    <name type="scientific">Phascolomyces articulosus</name>
    <dbReference type="NCBI Taxonomy" id="60185"/>
    <lineage>
        <taxon>Eukaryota</taxon>
        <taxon>Fungi</taxon>
        <taxon>Fungi incertae sedis</taxon>
        <taxon>Mucoromycota</taxon>
        <taxon>Mucoromycotina</taxon>
        <taxon>Mucoromycetes</taxon>
        <taxon>Mucorales</taxon>
        <taxon>Lichtheimiaceae</taxon>
        <taxon>Phascolomyces</taxon>
    </lineage>
</organism>